<evidence type="ECO:0000313" key="2">
    <source>
        <dbReference type="Proteomes" id="UP000628840"/>
    </source>
</evidence>
<name>A0A830FDT6_9EURY</name>
<keyword evidence="2" id="KW-1185">Reference proteome</keyword>
<sequence length="75" mass="8449">MGLGWDDLSDDPWELPISKPKATSWVDLIQHLNGAGPRETKPSELRRRHKEKYGSVMAISAKGRVVRQDSTTPHL</sequence>
<dbReference type="Proteomes" id="UP000628840">
    <property type="component" value="Unassembled WGS sequence"/>
</dbReference>
<accession>A0A830FDT6</accession>
<comment type="caution">
    <text evidence="1">The sequence shown here is derived from an EMBL/GenBank/DDBJ whole genome shotgun (WGS) entry which is preliminary data.</text>
</comment>
<proteinExistence type="predicted"/>
<organism evidence="1 2">
    <name type="scientific">Halarchaeum grantii</name>
    <dbReference type="NCBI Taxonomy" id="1193105"/>
    <lineage>
        <taxon>Archaea</taxon>
        <taxon>Methanobacteriati</taxon>
        <taxon>Methanobacteriota</taxon>
        <taxon>Stenosarchaea group</taxon>
        <taxon>Halobacteria</taxon>
        <taxon>Halobacteriales</taxon>
        <taxon>Halobacteriaceae</taxon>
    </lineage>
</organism>
<reference evidence="1 2" key="1">
    <citation type="journal article" date="2019" name="Int. J. Syst. Evol. Microbiol.">
        <title>The Global Catalogue of Microorganisms (GCM) 10K type strain sequencing project: providing services to taxonomists for standard genome sequencing and annotation.</title>
        <authorList>
            <consortium name="The Broad Institute Genomics Platform"/>
            <consortium name="The Broad Institute Genome Sequencing Center for Infectious Disease"/>
            <person name="Wu L."/>
            <person name="Ma J."/>
        </authorList>
    </citation>
    <scope>NUCLEOTIDE SEQUENCE [LARGE SCALE GENOMIC DNA]</scope>
    <source>
        <strain evidence="1 2">JCM 19585</strain>
    </source>
</reference>
<dbReference type="EMBL" id="BMPF01000009">
    <property type="protein sequence ID" value="GGL45165.1"/>
    <property type="molecule type" value="Genomic_DNA"/>
</dbReference>
<protein>
    <submittedName>
        <fullName evidence="1">Uncharacterized protein</fullName>
    </submittedName>
</protein>
<dbReference type="AlphaFoldDB" id="A0A830FDT6"/>
<gene>
    <name evidence="1" type="ORF">GCM10009037_30710</name>
</gene>
<evidence type="ECO:0000313" key="1">
    <source>
        <dbReference type="EMBL" id="GGL45165.1"/>
    </source>
</evidence>